<dbReference type="EMBL" id="CP102290">
    <property type="protein sequence ID" value="UWP58509.1"/>
    <property type="molecule type" value="Genomic_DNA"/>
</dbReference>
<evidence type="ECO:0000256" key="2">
    <source>
        <dbReference type="ARBA" id="ARBA00022618"/>
    </source>
</evidence>
<dbReference type="Pfam" id="PF08478">
    <property type="entry name" value="POTRA_1"/>
    <property type="match status" value="1"/>
</dbReference>
<dbReference type="Proteomes" id="UP001060164">
    <property type="component" value="Chromosome"/>
</dbReference>
<feature type="region of interest" description="Disordered" evidence="6">
    <location>
        <begin position="260"/>
        <end position="362"/>
    </location>
</feature>
<dbReference type="RefSeq" id="WP_028528828.1">
    <property type="nucleotide sequence ID" value="NZ_CABLBR010000015.1"/>
</dbReference>
<accession>A0ABY5VD29</accession>
<evidence type="ECO:0000256" key="3">
    <source>
        <dbReference type="ARBA" id="ARBA00022692"/>
    </source>
</evidence>
<keyword evidence="5" id="KW-0131">Cell cycle</keyword>
<name>A0ABY5VD29_9FIRM</name>
<keyword evidence="9" id="KW-1185">Reference proteome</keyword>
<keyword evidence="3" id="KW-0812">Transmembrane</keyword>
<proteinExistence type="predicted"/>
<evidence type="ECO:0000313" key="9">
    <source>
        <dbReference type="Proteomes" id="UP001060164"/>
    </source>
</evidence>
<evidence type="ECO:0000256" key="5">
    <source>
        <dbReference type="ARBA" id="ARBA00023306"/>
    </source>
</evidence>
<reference evidence="8" key="1">
    <citation type="journal article" date="2022" name="Cell">
        <title>Design, construction, and in vivo augmentation of a complex gut microbiome.</title>
        <authorList>
            <person name="Cheng A.G."/>
            <person name="Ho P.Y."/>
            <person name="Aranda-Diaz A."/>
            <person name="Jain S."/>
            <person name="Yu F.B."/>
            <person name="Meng X."/>
            <person name="Wang M."/>
            <person name="Iakiviak M."/>
            <person name="Nagashima K."/>
            <person name="Zhao A."/>
            <person name="Murugkar P."/>
            <person name="Patil A."/>
            <person name="Atabakhsh K."/>
            <person name="Weakley A."/>
            <person name="Yan J."/>
            <person name="Brumbaugh A.R."/>
            <person name="Higginbottom S."/>
            <person name="Dimas A."/>
            <person name="Shiver A.L."/>
            <person name="Deutschbauer A."/>
            <person name="Neff N."/>
            <person name="Sonnenburg J.L."/>
            <person name="Huang K.C."/>
            <person name="Fischbach M.A."/>
        </authorList>
    </citation>
    <scope>NUCLEOTIDE SEQUENCE</scope>
    <source>
        <strain evidence="8">DSM 19829</strain>
    </source>
</reference>
<keyword evidence="1" id="KW-1003">Cell membrane</keyword>
<keyword evidence="2" id="KW-0132">Cell division</keyword>
<protein>
    <submittedName>
        <fullName evidence="8">FtsQ-type POTRA domain-containing protein</fullName>
    </submittedName>
</protein>
<dbReference type="InterPro" id="IPR013685">
    <property type="entry name" value="POTRA_FtsQ_type"/>
</dbReference>
<evidence type="ECO:0000256" key="1">
    <source>
        <dbReference type="ARBA" id="ARBA00022475"/>
    </source>
</evidence>
<feature type="compositionally biased region" description="Basic and acidic residues" evidence="6">
    <location>
        <begin position="337"/>
        <end position="362"/>
    </location>
</feature>
<keyword evidence="4" id="KW-1133">Transmembrane helix</keyword>
<gene>
    <name evidence="8" type="ORF">NQ502_14125</name>
</gene>
<evidence type="ECO:0000313" key="8">
    <source>
        <dbReference type="EMBL" id="UWP58509.1"/>
    </source>
</evidence>
<feature type="compositionally biased region" description="Low complexity" evidence="6">
    <location>
        <begin position="278"/>
        <end position="289"/>
    </location>
</feature>
<evidence type="ECO:0000256" key="6">
    <source>
        <dbReference type="SAM" id="MobiDB-lite"/>
    </source>
</evidence>
<dbReference type="Gene3D" id="3.10.20.310">
    <property type="entry name" value="membrane protein fhac"/>
    <property type="match status" value="1"/>
</dbReference>
<evidence type="ECO:0000256" key="4">
    <source>
        <dbReference type="ARBA" id="ARBA00022989"/>
    </source>
</evidence>
<keyword evidence="4" id="KW-0472">Membrane</keyword>
<sequence>MILGGILLVLLIGVIVFLAVFHVEEVEVVGNTRYTTEDVQAEVLKGPFAANSFLMSVFRKKTQTEKMPFVSSIEVEMVSSHKLRLHVNEKQVIGYVRYLDCNMYFDKDGIVVESEVAPEVSDVIQAEDTDADVVEPEEIRDENETTYHAAVTDIPFITGLKFGHVVMDEKLPVENESVFNTVLGIARIVDKYEIQPDRVEFDDVYNITLHYGDIRVTLGPDTLLEEKITRVAAILPKISGKSGVLHLEDYSKDTVNIIFTEDVPEEDTDVRDQEDSQGDASGDDSQSFGEDASGDGETDSGEDVSGDGETGPGEDASGDEKTNSGEDASGDEETDSETDRSDTGETDSRNMETDGDDKGSGY</sequence>
<evidence type="ECO:0000259" key="7">
    <source>
        <dbReference type="Pfam" id="PF08478"/>
    </source>
</evidence>
<organism evidence="8 9">
    <name type="scientific">Ruminococcus gauvreauii</name>
    <dbReference type="NCBI Taxonomy" id="438033"/>
    <lineage>
        <taxon>Bacteria</taxon>
        <taxon>Bacillati</taxon>
        <taxon>Bacillota</taxon>
        <taxon>Clostridia</taxon>
        <taxon>Eubacteriales</taxon>
        <taxon>Oscillospiraceae</taxon>
        <taxon>Ruminococcus</taxon>
    </lineage>
</organism>
<feature type="compositionally biased region" description="Acidic residues" evidence="6">
    <location>
        <begin position="292"/>
        <end position="306"/>
    </location>
</feature>
<feature type="domain" description="POTRA" evidence="7">
    <location>
        <begin position="21"/>
        <end position="89"/>
    </location>
</feature>